<evidence type="ECO:0000313" key="2">
    <source>
        <dbReference type="EnsemblMetazoa" id="XP_022654497"/>
    </source>
</evidence>
<name>A0A7M7JN28_VARDE</name>
<dbReference type="RefSeq" id="XP_022654497.1">
    <property type="nucleotide sequence ID" value="XM_022798762.1"/>
</dbReference>
<dbReference type="Proteomes" id="UP000594260">
    <property type="component" value="Unplaced"/>
</dbReference>
<feature type="compositionally biased region" description="Polar residues" evidence="1">
    <location>
        <begin position="158"/>
        <end position="186"/>
    </location>
</feature>
<dbReference type="EnsemblMetazoa" id="XM_022798762">
    <property type="protein sequence ID" value="XP_022654497"/>
    <property type="gene ID" value="LOC111247615"/>
</dbReference>
<dbReference type="AlphaFoldDB" id="A0A7M7JN28"/>
<protein>
    <submittedName>
        <fullName evidence="2">Uncharacterized protein</fullName>
    </submittedName>
</protein>
<dbReference type="RefSeq" id="XP_022654498.1">
    <property type="nucleotide sequence ID" value="XM_022798763.1"/>
</dbReference>
<sequence>MPRGPELTMLDMSVLRPSTVPNSGHLKVNKPESKARAASEALDFSKLRGKAKTTAIEHLEEVIESLPKIAEEQARALKVLQDRTAALQRILYILRDDADKLPMDALGDFGVLATNPEPFAAALEESMKSYENRSPDRKNNAIPGNLRKILKTSASLNRTTARTKASNTSTRSAKVNASTLRQNRAPSRSRIAATPLNKQSAFPAGSKKKVK</sequence>
<dbReference type="KEGG" id="vde:111247615"/>
<proteinExistence type="predicted"/>
<reference evidence="2" key="1">
    <citation type="submission" date="2021-01" db="UniProtKB">
        <authorList>
            <consortium name="EnsemblMetazoa"/>
        </authorList>
    </citation>
    <scope>IDENTIFICATION</scope>
</reference>
<dbReference type="GeneID" id="111247615"/>
<keyword evidence="3" id="KW-1185">Reference proteome</keyword>
<feature type="region of interest" description="Disordered" evidence="1">
    <location>
        <begin position="158"/>
        <end position="211"/>
    </location>
</feature>
<dbReference type="InParanoid" id="A0A7M7JN28"/>
<evidence type="ECO:0000313" key="3">
    <source>
        <dbReference type="Proteomes" id="UP000594260"/>
    </source>
</evidence>
<dbReference type="EnsemblMetazoa" id="XM_022798763">
    <property type="protein sequence ID" value="XP_022654498"/>
    <property type="gene ID" value="LOC111247615"/>
</dbReference>
<accession>A0A7M7JN28</accession>
<organism evidence="2 3">
    <name type="scientific">Varroa destructor</name>
    <name type="common">Honeybee mite</name>
    <dbReference type="NCBI Taxonomy" id="109461"/>
    <lineage>
        <taxon>Eukaryota</taxon>
        <taxon>Metazoa</taxon>
        <taxon>Ecdysozoa</taxon>
        <taxon>Arthropoda</taxon>
        <taxon>Chelicerata</taxon>
        <taxon>Arachnida</taxon>
        <taxon>Acari</taxon>
        <taxon>Parasitiformes</taxon>
        <taxon>Mesostigmata</taxon>
        <taxon>Gamasina</taxon>
        <taxon>Dermanyssoidea</taxon>
        <taxon>Varroidae</taxon>
        <taxon>Varroa</taxon>
    </lineage>
</organism>
<evidence type="ECO:0000256" key="1">
    <source>
        <dbReference type="SAM" id="MobiDB-lite"/>
    </source>
</evidence>